<evidence type="ECO:0000256" key="14">
    <source>
        <dbReference type="ARBA" id="ARBA00049255"/>
    </source>
</evidence>
<dbReference type="InterPro" id="IPR005146">
    <property type="entry name" value="B3/B4_tRNA-bd"/>
</dbReference>
<evidence type="ECO:0000313" key="17">
    <source>
        <dbReference type="EMBL" id="EDY21394.1"/>
    </source>
</evidence>
<dbReference type="GO" id="GO:0000287">
    <property type="term" value="F:magnesium ion binding"/>
    <property type="evidence" value="ECO:0007669"/>
    <property type="project" value="InterPro"/>
</dbReference>
<evidence type="ECO:0000256" key="5">
    <source>
        <dbReference type="ARBA" id="ARBA00022490"/>
    </source>
</evidence>
<dbReference type="PANTHER" id="PTHR10947">
    <property type="entry name" value="PHENYLALANYL-TRNA SYNTHETASE BETA CHAIN AND LEUCINE-RICH REPEAT-CONTAINING PROTEIN 47"/>
    <property type="match status" value="1"/>
</dbReference>
<keyword evidence="11" id="KW-0648">Protein biosynthesis</keyword>
<evidence type="ECO:0000256" key="11">
    <source>
        <dbReference type="ARBA" id="ARBA00022917"/>
    </source>
</evidence>
<evidence type="ECO:0000256" key="10">
    <source>
        <dbReference type="ARBA" id="ARBA00022842"/>
    </source>
</evidence>
<dbReference type="Gene3D" id="3.30.56.10">
    <property type="match status" value="1"/>
</dbReference>
<dbReference type="Pfam" id="PF03483">
    <property type="entry name" value="B3_4"/>
    <property type="match status" value="1"/>
</dbReference>
<dbReference type="EMBL" id="ABVL01000002">
    <property type="protein sequence ID" value="EDY21394.1"/>
    <property type="molecule type" value="Genomic_DNA"/>
</dbReference>
<gene>
    <name evidence="17" type="ORF">CfE428DRAFT_0639</name>
</gene>
<dbReference type="SUPFAM" id="SSF55681">
    <property type="entry name" value="Class II aaRS and biotin synthetases"/>
    <property type="match status" value="1"/>
</dbReference>
<dbReference type="GO" id="GO:0009328">
    <property type="term" value="C:phenylalanine-tRNA ligase complex"/>
    <property type="evidence" value="ECO:0007669"/>
    <property type="project" value="TreeGrafter"/>
</dbReference>
<dbReference type="Pfam" id="PF03484">
    <property type="entry name" value="B5"/>
    <property type="match status" value="1"/>
</dbReference>
<dbReference type="PROSITE" id="PS51483">
    <property type="entry name" value="B5"/>
    <property type="match status" value="1"/>
</dbReference>
<dbReference type="GO" id="GO:0006432">
    <property type="term" value="P:phenylalanyl-tRNA aminoacylation"/>
    <property type="evidence" value="ECO:0007669"/>
    <property type="project" value="InterPro"/>
</dbReference>
<dbReference type="InterPro" id="IPR036690">
    <property type="entry name" value="Fdx_antiC-bd_sf"/>
</dbReference>
<sequence>MKPEGFGTNAVNVEPAGCQLYTALEISNVQVRPSPDWLRRKLESVGLRPINNIVDITNYVMFELGQPLHAFDADRLDGDIRVRVGAEGEEFVALDGKTYKLSPQHIVIADEKRALALGGVMGGEGSGVTETTHNIILESAHFDGPTIRRTSRTLGLASDSSYRFERGVDIDGVILASQRAAGLILEIAGGTIGDLGIGHGPDSRVAFDPAAVLHENDGTVFTHTVALRPQRVALLLGLELPEARIDAILTGFGLQKAEGGWEIPSFRPDLQREIDLIEEIARVVGIEAVPARAQAQFAPASATDRAYDRAMSLRRNLVAQGFAEARTLMLIGEAMPGLGLLHDLPENRRRVKNPMNDEQVILRPGLLPGLLQALRDNVRAGAKMVRLCEVGRVFSAQGAEESTHLALVMSGPGAERSWRAGEGSEVDFFQLKGVVTALLGAQTTFAADENSALALALAIHVDGKPVGFAGQLWPKDARSIDATSPVLFAEIDLGALPALSTVKKYREIPRFPATARDIALLAPLQLAHAQIEQTLRGANEPLLADVELFDVFADPSGARIPADKKSLAYSLTYRSTERTLTADEVNAAHTRLKERLKTALAVTLRE</sequence>
<evidence type="ECO:0000256" key="12">
    <source>
        <dbReference type="ARBA" id="ARBA00023146"/>
    </source>
</evidence>
<dbReference type="Gene3D" id="3.30.930.10">
    <property type="entry name" value="Bira Bifunctional Protein, Domain 2"/>
    <property type="match status" value="1"/>
</dbReference>
<dbReference type="FunFam" id="3.50.40.10:FF:000001">
    <property type="entry name" value="Phenylalanine--tRNA ligase beta subunit"/>
    <property type="match status" value="1"/>
</dbReference>
<organism evidence="17 18">
    <name type="scientific">Chthoniobacter flavus Ellin428</name>
    <dbReference type="NCBI Taxonomy" id="497964"/>
    <lineage>
        <taxon>Bacteria</taxon>
        <taxon>Pseudomonadati</taxon>
        <taxon>Verrucomicrobiota</taxon>
        <taxon>Spartobacteria</taxon>
        <taxon>Chthoniobacterales</taxon>
        <taxon>Chthoniobacteraceae</taxon>
        <taxon>Chthoniobacter</taxon>
    </lineage>
</organism>
<dbReference type="GO" id="GO:0003723">
    <property type="term" value="F:RNA binding"/>
    <property type="evidence" value="ECO:0007669"/>
    <property type="project" value="InterPro"/>
</dbReference>
<dbReference type="SMART" id="SM00874">
    <property type="entry name" value="B5"/>
    <property type="match status" value="1"/>
</dbReference>
<dbReference type="InterPro" id="IPR020825">
    <property type="entry name" value="Phe-tRNA_synthase-like_B3/B4"/>
</dbReference>
<keyword evidence="5" id="KW-0963">Cytoplasm</keyword>
<dbReference type="InParanoid" id="B4CVF2"/>
<dbReference type="EC" id="6.1.1.20" evidence="4"/>
<dbReference type="SUPFAM" id="SSF54991">
    <property type="entry name" value="Anticodon-binding domain of PheRS"/>
    <property type="match status" value="1"/>
</dbReference>
<keyword evidence="12 17" id="KW-0030">Aminoacyl-tRNA synthetase</keyword>
<dbReference type="SMART" id="SM00873">
    <property type="entry name" value="B3_4"/>
    <property type="match status" value="1"/>
</dbReference>
<evidence type="ECO:0000256" key="4">
    <source>
        <dbReference type="ARBA" id="ARBA00012814"/>
    </source>
</evidence>
<reference evidence="17 18" key="1">
    <citation type="journal article" date="2011" name="J. Bacteriol.">
        <title>Genome sequence of Chthoniobacter flavus Ellin428, an aerobic heterotrophic soil bacterium.</title>
        <authorList>
            <person name="Kant R."/>
            <person name="van Passel M.W."/>
            <person name="Palva A."/>
            <person name="Lucas S."/>
            <person name="Lapidus A."/>
            <person name="Glavina Del Rio T."/>
            <person name="Dalin E."/>
            <person name="Tice H."/>
            <person name="Bruce D."/>
            <person name="Goodwin L."/>
            <person name="Pitluck S."/>
            <person name="Larimer F.W."/>
            <person name="Land M.L."/>
            <person name="Hauser L."/>
            <person name="Sangwan P."/>
            <person name="de Vos W.M."/>
            <person name="Janssen P.H."/>
            <person name="Smidt H."/>
        </authorList>
    </citation>
    <scope>NUCLEOTIDE SEQUENCE [LARGE SCALE GENOMIC DNA]</scope>
    <source>
        <strain evidence="17 18">Ellin428</strain>
    </source>
</reference>
<dbReference type="InterPro" id="IPR009061">
    <property type="entry name" value="DNA-bd_dom_put_sf"/>
</dbReference>
<dbReference type="Pfam" id="PF03147">
    <property type="entry name" value="FDX-ACB"/>
    <property type="match status" value="1"/>
</dbReference>
<dbReference type="InterPro" id="IPR004532">
    <property type="entry name" value="Phe-tRNA-ligase_IIc_bsu_bact"/>
</dbReference>
<keyword evidence="8" id="KW-0547">Nucleotide-binding</keyword>
<dbReference type="Pfam" id="PF17759">
    <property type="entry name" value="tRNA_synthFbeta"/>
    <property type="match status" value="1"/>
</dbReference>
<feature type="domain" description="B5" evidence="16">
    <location>
        <begin position="220"/>
        <end position="291"/>
    </location>
</feature>
<comment type="subunit">
    <text evidence="3">Tetramer of two alpha and two beta subunits.</text>
</comment>
<evidence type="ECO:0000256" key="7">
    <source>
        <dbReference type="ARBA" id="ARBA00022723"/>
    </source>
</evidence>
<dbReference type="Proteomes" id="UP000005824">
    <property type="component" value="Unassembled WGS sequence"/>
</dbReference>
<comment type="catalytic activity">
    <reaction evidence="14">
        <text>tRNA(Phe) + L-phenylalanine + ATP = L-phenylalanyl-tRNA(Phe) + AMP + diphosphate + H(+)</text>
        <dbReference type="Rhea" id="RHEA:19413"/>
        <dbReference type="Rhea" id="RHEA-COMP:9668"/>
        <dbReference type="Rhea" id="RHEA-COMP:9699"/>
        <dbReference type="ChEBI" id="CHEBI:15378"/>
        <dbReference type="ChEBI" id="CHEBI:30616"/>
        <dbReference type="ChEBI" id="CHEBI:33019"/>
        <dbReference type="ChEBI" id="CHEBI:58095"/>
        <dbReference type="ChEBI" id="CHEBI:78442"/>
        <dbReference type="ChEBI" id="CHEBI:78531"/>
        <dbReference type="ChEBI" id="CHEBI:456215"/>
        <dbReference type="EC" id="6.1.1.20"/>
    </reaction>
</comment>
<dbReference type="eggNOG" id="COG0072">
    <property type="taxonomic scope" value="Bacteria"/>
</dbReference>
<accession>B4CVF2</accession>
<dbReference type="SMART" id="SM00896">
    <property type="entry name" value="FDX-ACB"/>
    <property type="match status" value="1"/>
</dbReference>
<keyword evidence="9" id="KW-0067">ATP-binding</keyword>
<dbReference type="InterPro" id="IPR005121">
    <property type="entry name" value="Fdx_antiC-bd"/>
</dbReference>
<protein>
    <recommendedName>
        <fullName evidence="4">phenylalanine--tRNA ligase</fullName>
        <ecNumber evidence="4">6.1.1.20</ecNumber>
    </recommendedName>
    <alternativeName>
        <fullName evidence="13">Phenylalanyl-tRNA synthetase beta subunit</fullName>
    </alternativeName>
</protein>
<evidence type="ECO:0000256" key="3">
    <source>
        <dbReference type="ARBA" id="ARBA00011209"/>
    </source>
</evidence>
<comment type="cofactor">
    <cofactor evidence="1">
        <name>Mg(2+)</name>
        <dbReference type="ChEBI" id="CHEBI:18420"/>
    </cofactor>
</comment>
<dbReference type="SUPFAM" id="SSF56037">
    <property type="entry name" value="PheT/TilS domain"/>
    <property type="match status" value="1"/>
</dbReference>
<name>B4CVF2_9BACT</name>
<dbReference type="GO" id="GO:0005524">
    <property type="term" value="F:ATP binding"/>
    <property type="evidence" value="ECO:0007669"/>
    <property type="project" value="UniProtKB-KW"/>
</dbReference>
<dbReference type="AlphaFoldDB" id="B4CVF2"/>
<dbReference type="SUPFAM" id="SSF46955">
    <property type="entry name" value="Putative DNA-binding domain"/>
    <property type="match status" value="1"/>
</dbReference>
<dbReference type="GO" id="GO:0004826">
    <property type="term" value="F:phenylalanine-tRNA ligase activity"/>
    <property type="evidence" value="ECO:0007669"/>
    <property type="project" value="UniProtKB-EC"/>
</dbReference>
<evidence type="ECO:0000256" key="13">
    <source>
        <dbReference type="ARBA" id="ARBA00033189"/>
    </source>
</evidence>
<dbReference type="PROSITE" id="PS51447">
    <property type="entry name" value="FDX_ACB"/>
    <property type="match status" value="1"/>
</dbReference>
<comment type="similarity">
    <text evidence="2">Belongs to the phenylalanyl-tRNA synthetase beta subunit family. Type 1 subfamily.</text>
</comment>
<dbReference type="InterPro" id="IPR041616">
    <property type="entry name" value="PheRS_beta_core"/>
</dbReference>
<evidence type="ECO:0000256" key="8">
    <source>
        <dbReference type="ARBA" id="ARBA00022741"/>
    </source>
</evidence>
<evidence type="ECO:0000259" key="16">
    <source>
        <dbReference type="PROSITE" id="PS51483"/>
    </source>
</evidence>
<evidence type="ECO:0000259" key="15">
    <source>
        <dbReference type="PROSITE" id="PS51447"/>
    </source>
</evidence>
<dbReference type="STRING" id="497964.CfE428DRAFT_0639"/>
<dbReference type="FunCoup" id="B4CVF2">
    <property type="interactions" value="488"/>
</dbReference>
<keyword evidence="7" id="KW-0479">Metal-binding</keyword>
<dbReference type="Gene3D" id="3.50.40.10">
    <property type="entry name" value="Phenylalanyl-trna Synthetase, Chain B, domain 3"/>
    <property type="match status" value="1"/>
</dbReference>
<dbReference type="InterPro" id="IPR005147">
    <property type="entry name" value="tRNA_synthase_B5-dom"/>
</dbReference>
<dbReference type="InterPro" id="IPR045864">
    <property type="entry name" value="aa-tRNA-synth_II/BPL/LPL"/>
</dbReference>
<dbReference type="PANTHER" id="PTHR10947:SF0">
    <property type="entry name" value="PHENYLALANINE--TRNA LIGASE BETA SUBUNIT"/>
    <property type="match status" value="1"/>
</dbReference>
<feature type="domain" description="FDX-ACB" evidence="15">
    <location>
        <begin position="509"/>
        <end position="605"/>
    </location>
</feature>
<keyword evidence="10" id="KW-0460">Magnesium</keyword>
<evidence type="ECO:0000256" key="1">
    <source>
        <dbReference type="ARBA" id="ARBA00001946"/>
    </source>
</evidence>
<dbReference type="InterPro" id="IPR045060">
    <property type="entry name" value="Phe-tRNA-ligase_IIc_bsu"/>
</dbReference>
<evidence type="ECO:0000256" key="9">
    <source>
        <dbReference type="ARBA" id="ARBA00022840"/>
    </source>
</evidence>
<keyword evidence="18" id="KW-1185">Reference proteome</keyword>
<evidence type="ECO:0000313" key="18">
    <source>
        <dbReference type="Proteomes" id="UP000005824"/>
    </source>
</evidence>
<evidence type="ECO:0000256" key="2">
    <source>
        <dbReference type="ARBA" id="ARBA00008653"/>
    </source>
</evidence>
<dbReference type="Gene3D" id="3.30.70.380">
    <property type="entry name" value="Ferrodoxin-fold anticodon-binding domain"/>
    <property type="match status" value="1"/>
</dbReference>
<dbReference type="NCBIfam" id="TIGR00472">
    <property type="entry name" value="pheT_bact"/>
    <property type="match status" value="1"/>
</dbReference>
<comment type="caution">
    <text evidence="17">The sequence shown here is derived from an EMBL/GenBank/DDBJ whole genome shotgun (WGS) entry which is preliminary data.</text>
</comment>
<evidence type="ECO:0000256" key="6">
    <source>
        <dbReference type="ARBA" id="ARBA00022598"/>
    </source>
</evidence>
<keyword evidence="6 17" id="KW-0436">Ligase</keyword>
<proteinExistence type="inferred from homology"/>